<evidence type="ECO:0000256" key="1">
    <source>
        <dbReference type="SAM" id="Phobius"/>
    </source>
</evidence>
<keyword evidence="1" id="KW-0812">Transmembrane</keyword>
<gene>
    <name evidence="2" type="ORF">LSG31_11065</name>
</gene>
<keyword evidence="3" id="KW-1185">Reference proteome</keyword>
<evidence type="ECO:0000313" key="3">
    <source>
        <dbReference type="Proteomes" id="UP000830167"/>
    </source>
</evidence>
<reference evidence="2" key="1">
    <citation type="submission" date="2021-12" db="EMBL/GenBank/DDBJ databases">
        <title>Alicyclobacillaceae gen. nov., sp. nov., isolated from chalcocite enrichment system.</title>
        <authorList>
            <person name="Jiang Z."/>
        </authorList>
    </citation>
    <scope>NUCLEOTIDE SEQUENCE</scope>
    <source>
        <strain evidence="2">MYW30-H2</strain>
    </source>
</reference>
<dbReference type="RefSeq" id="WP_347439317.1">
    <property type="nucleotide sequence ID" value="NZ_CP089291.1"/>
</dbReference>
<name>A0ABY4CTR4_9BACL</name>
<feature type="transmembrane region" description="Helical" evidence="1">
    <location>
        <begin position="97"/>
        <end position="114"/>
    </location>
</feature>
<evidence type="ECO:0000313" key="2">
    <source>
        <dbReference type="EMBL" id="UOF92646.1"/>
    </source>
</evidence>
<dbReference type="Proteomes" id="UP000830167">
    <property type="component" value="Chromosome"/>
</dbReference>
<organism evidence="2 3">
    <name type="scientific">Fodinisporobacter ferrooxydans</name>
    <dbReference type="NCBI Taxonomy" id="2901836"/>
    <lineage>
        <taxon>Bacteria</taxon>
        <taxon>Bacillati</taxon>
        <taxon>Bacillota</taxon>
        <taxon>Bacilli</taxon>
        <taxon>Bacillales</taxon>
        <taxon>Alicyclobacillaceae</taxon>
        <taxon>Fodinisporobacter</taxon>
    </lineage>
</organism>
<sequence length="154" mass="17487">MEKCQRIEVFLWSIALPGFGQLLNGKFFKGIVLIGLELLVNNQSNLNEIIISSFHGEIEKTIHQTNYQWLMFYPCIYIFGIWDAYKDASVVIEPYAVLPFAFGAFSGTVGIIFSRDFLGPVWLGMIGLFFGVVIGLLLKNTIEKRNIKRRSDDA</sequence>
<protein>
    <submittedName>
        <fullName evidence="2">Uncharacterized protein</fullName>
    </submittedName>
</protein>
<proteinExistence type="predicted"/>
<accession>A0ABY4CTR4</accession>
<dbReference type="EMBL" id="CP089291">
    <property type="protein sequence ID" value="UOF92646.1"/>
    <property type="molecule type" value="Genomic_DNA"/>
</dbReference>
<feature type="transmembrane region" description="Helical" evidence="1">
    <location>
        <begin position="120"/>
        <end position="138"/>
    </location>
</feature>
<keyword evidence="1" id="KW-0472">Membrane</keyword>
<keyword evidence="1" id="KW-1133">Transmembrane helix</keyword>